<dbReference type="EMBL" id="CABPRZ010000007">
    <property type="protein sequence ID" value="VVE00063.1"/>
    <property type="molecule type" value="Genomic_DNA"/>
</dbReference>
<sequence>MNNIFQASLTAADFGEAFRNERRKLKKSQAWVAEQAGIRRETVVQLEQGQNVGLHVIMRALGAIGKGLMIASDRPDYDMVRKMIRDE</sequence>
<dbReference type="SUPFAM" id="SSF47413">
    <property type="entry name" value="lambda repressor-like DNA-binding domains"/>
    <property type="match status" value="1"/>
</dbReference>
<dbReference type="RefSeq" id="WP_150696920.1">
    <property type="nucleotide sequence ID" value="NZ_CABPRZ010000007.1"/>
</dbReference>
<organism evidence="1 2">
    <name type="scientific">Pandoraea terrae</name>
    <dbReference type="NCBI Taxonomy" id="1537710"/>
    <lineage>
        <taxon>Bacteria</taxon>
        <taxon>Pseudomonadati</taxon>
        <taxon>Pseudomonadota</taxon>
        <taxon>Betaproteobacteria</taxon>
        <taxon>Burkholderiales</taxon>
        <taxon>Burkholderiaceae</taxon>
        <taxon>Pandoraea</taxon>
    </lineage>
</organism>
<dbReference type="InterPro" id="IPR010982">
    <property type="entry name" value="Lambda_DNA-bd_dom_sf"/>
</dbReference>
<name>A0A5E4UKI8_9BURK</name>
<gene>
    <name evidence="1" type="ORF">PTE30175_02007</name>
</gene>
<dbReference type="Proteomes" id="UP000414233">
    <property type="component" value="Unassembled WGS sequence"/>
</dbReference>
<evidence type="ECO:0000313" key="2">
    <source>
        <dbReference type="Proteomes" id="UP000414233"/>
    </source>
</evidence>
<dbReference type="AlphaFoldDB" id="A0A5E4UKI8"/>
<accession>A0A5E4UKI8</accession>
<proteinExistence type="predicted"/>
<dbReference type="InterPro" id="IPR001387">
    <property type="entry name" value="Cro/C1-type_HTH"/>
</dbReference>
<keyword evidence="2" id="KW-1185">Reference proteome</keyword>
<evidence type="ECO:0008006" key="3">
    <source>
        <dbReference type="Google" id="ProtNLM"/>
    </source>
</evidence>
<dbReference type="Gene3D" id="1.10.260.40">
    <property type="entry name" value="lambda repressor-like DNA-binding domains"/>
    <property type="match status" value="1"/>
</dbReference>
<dbReference type="OrthoDB" id="6897133at2"/>
<dbReference type="GO" id="GO:0003677">
    <property type="term" value="F:DNA binding"/>
    <property type="evidence" value="ECO:0007669"/>
    <property type="project" value="InterPro"/>
</dbReference>
<protein>
    <recommendedName>
        <fullName evidence="3">Transcriptional regulator</fullName>
    </recommendedName>
</protein>
<reference evidence="1 2" key="1">
    <citation type="submission" date="2019-08" db="EMBL/GenBank/DDBJ databases">
        <authorList>
            <person name="Peeters C."/>
        </authorList>
    </citation>
    <scope>NUCLEOTIDE SEQUENCE [LARGE SCALE GENOMIC DNA]</scope>
    <source>
        <strain evidence="1 2">LMG 30175</strain>
    </source>
</reference>
<dbReference type="CDD" id="cd00093">
    <property type="entry name" value="HTH_XRE"/>
    <property type="match status" value="1"/>
</dbReference>
<evidence type="ECO:0000313" key="1">
    <source>
        <dbReference type="EMBL" id="VVE00063.1"/>
    </source>
</evidence>